<keyword evidence="2" id="KW-1185">Reference proteome</keyword>
<dbReference type="Proteomes" id="UP000680866">
    <property type="component" value="Chromosome"/>
</dbReference>
<dbReference type="AlphaFoldDB" id="A0A810N4Z1"/>
<dbReference type="KEGG" id="pry:Prubr_50310"/>
<dbReference type="RefSeq" id="WP_212817287.1">
    <property type="nucleotide sequence ID" value="NZ_AP023359.1"/>
</dbReference>
<sequence>MDRRFPPNRLLTVLTGAVVAALVAGGIAVAATGRDRDSGHDHADHAHLDTASGLLVTTRSDLRMCVETGPRSGAPDSVRTVLLTALDRARQAPGWSGAYGRFGYDPATAVHLGCPAPALPERYDRTVLAGPGLTDDPSAYRVWVYVLDDPTADRVLGPDRPAGAGTAELMREAGNLFPVSTALLVRQSRFADPAALAQDLRKALGLEPRASDQLG</sequence>
<name>A0A810N4Z1_9ACTN</name>
<evidence type="ECO:0000313" key="1">
    <source>
        <dbReference type="EMBL" id="BCJ68010.1"/>
    </source>
</evidence>
<evidence type="ECO:0000313" key="2">
    <source>
        <dbReference type="Proteomes" id="UP000680866"/>
    </source>
</evidence>
<gene>
    <name evidence="1" type="ORF">Prubr_50310</name>
</gene>
<protein>
    <submittedName>
        <fullName evidence="1">Uncharacterized protein</fullName>
    </submittedName>
</protein>
<accession>A0A810N4Z1</accession>
<reference evidence="1" key="1">
    <citation type="submission" date="2020-08" db="EMBL/GenBank/DDBJ databases">
        <title>Whole genome shotgun sequence of Polymorphospora rubra NBRC 101157.</title>
        <authorList>
            <person name="Komaki H."/>
            <person name="Tamura T."/>
        </authorList>
    </citation>
    <scope>NUCLEOTIDE SEQUENCE</scope>
    <source>
        <strain evidence="1">NBRC 101157</strain>
    </source>
</reference>
<dbReference type="EMBL" id="AP023359">
    <property type="protein sequence ID" value="BCJ68010.1"/>
    <property type="molecule type" value="Genomic_DNA"/>
</dbReference>
<proteinExistence type="predicted"/>
<organism evidence="1 2">
    <name type="scientific">Polymorphospora rubra</name>
    <dbReference type="NCBI Taxonomy" id="338584"/>
    <lineage>
        <taxon>Bacteria</taxon>
        <taxon>Bacillati</taxon>
        <taxon>Actinomycetota</taxon>
        <taxon>Actinomycetes</taxon>
        <taxon>Micromonosporales</taxon>
        <taxon>Micromonosporaceae</taxon>
        <taxon>Polymorphospora</taxon>
    </lineage>
</organism>